<evidence type="ECO:0000313" key="4">
    <source>
        <dbReference type="Proteomes" id="UP000001449"/>
    </source>
</evidence>
<evidence type="ECO:0000259" key="2">
    <source>
        <dbReference type="PROSITE" id="PS50235"/>
    </source>
</evidence>
<dbReference type="SUPFAM" id="SSF54001">
    <property type="entry name" value="Cysteine proteinases"/>
    <property type="match status" value="1"/>
</dbReference>
<dbReference type="PaxDb" id="35128-Thaps15123"/>
<dbReference type="PROSITE" id="PS50235">
    <property type="entry name" value="USP_3"/>
    <property type="match status" value="1"/>
</dbReference>
<sequence length="341" mass="38883">GACGLINLGNTCYANSGIQCLSYLPLLRSYLLSGQFKGDLNRDNPLGTGGKLLEEFAELMQVMWSGKYGVRAPQKFRSFLGKCRPQYSGADQQDAQELINDMIDMLHEDGNRVKKKPYVEALEDKFIEKTDLPRVGQEAWRRFLRRNRSAVSDLSMGQVYNSVTCPVCNHSSKNFDPFNMLSLPFPTVAEVIFQCTVVRRATEQRLDAVDCWRCPVCKVDREGKQSMALWNLPDLLTFHLKRFNASSRWREKISTKVDFPLTGLNMREWCDKESPLLEEETTPTGWRLGRNKEKDSSSTAASKGVAKSAEPLWLQFDDDLVEPLPPRNVVSETAYVLFYRR</sequence>
<dbReference type="GO" id="GO:0016579">
    <property type="term" value="P:protein deubiquitination"/>
    <property type="evidence" value="ECO:0007669"/>
    <property type="project" value="InterPro"/>
</dbReference>
<dbReference type="Proteomes" id="UP000001449">
    <property type="component" value="Chromosome 3"/>
</dbReference>
<keyword evidence="4" id="KW-1185">Reference proteome</keyword>
<dbReference type="Pfam" id="PF00443">
    <property type="entry name" value="UCH"/>
    <property type="match status" value="1"/>
</dbReference>
<feature type="domain" description="USP" evidence="2">
    <location>
        <begin position="3"/>
        <end position="341"/>
    </location>
</feature>
<dbReference type="OMA" id="KYWVKYL"/>
<dbReference type="PANTHER" id="PTHR21646">
    <property type="entry name" value="UBIQUITIN CARBOXYL-TERMINAL HYDROLASE"/>
    <property type="match status" value="1"/>
</dbReference>
<dbReference type="STRING" id="35128.B8BYF3"/>
<dbReference type="HOGENOM" id="CLU_008279_1_0_1"/>
<dbReference type="MEROPS" id="C19.022"/>
<dbReference type="PANTHER" id="PTHR21646:SF46">
    <property type="entry name" value="UBIQUITIN CARBOXYL-TERMINAL HYDROLASE"/>
    <property type="match status" value="1"/>
</dbReference>
<reference evidence="3 4" key="1">
    <citation type="journal article" date="2004" name="Science">
        <title>The genome of the diatom Thalassiosira pseudonana: ecology, evolution, and metabolism.</title>
        <authorList>
            <person name="Armbrust E.V."/>
            <person name="Berges J.A."/>
            <person name="Bowler C."/>
            <person name="Green B.R."/>
            <person name="Martinez D."/>
            <person name="Putnam N.H."/>
            <person name="Zhou S."/>
            <person name="Allen A.E."/>
            <person name="Apt K.E."/>
            <person name="Bechner M."/>
            <person name="Brzezinski M.A."/>
            <person name="Chaal B.K."/>
            <person name="Chiovitti A."/>
            <person name="Davis A.K."/>
            <person name="Demarest M.S."/>
            <person name="Detter J.C."/>
            <person name="Glavina T."/>
            <person name="Goodstein D."/>
            <person name="Hadi M.Z."/>
            <person name="Hellsten U."/>
            <person name="Hildebrand M."/>
            <person name="Jenkins B.D."/>
            <person name="Jurka J."/>
            <person name="Kapitonov V.V."/>
            <person name="Kroger N."/>
            <person name="Lau W.W."/>
            <person name="Lane T.W."/>
            <person name="Larimer F.W."/>
            <person name="Lippmeier J.C."/>
            <person name="Lucas S."/>
            <person name="Medina M."/>
            <person name="Montsant A."/>
            <person name="Obornik M."/>
            <person name="Parker M.S."/>
            <person name="Palenik B."/>
            <person name="Pazour G.J."/>
            <person name="Richardson P.M."/>
            <person name="Rynearson T.A."/>
            <person name="Saito M.A."/>
            <person name="Schwartz D.C."/>
            <person name="Thamatrakoln K."/>
            <person name="Valentin K."/>
            <person name="Vardi A."/>
            <person name="Wilkerson F.P."/>
            <person name="Rokhsar D.S."/>
        </authorList>
    </citation>
    <scope>NUCLEOTIDE SEQUENCE [LARGE SCALE GENOMIC DNA]</scope>
    <source>
        <strain evidence="3 4">CCMP1335</strain>
    </source>
</reference>
<dbReference type="CDD" id="cd02674">
    <property type="entry name" value="Peptidase_C19R"/>
    <property type="match status" value="1"/>
</dbReference>
<dbReference type="KEGG" id="tps:THAPSDRAFT_15123"/>
<name>B8BYF3_THAPS</name>
<gene>
    <name evidence="3" type="ORF">THAPSDRAFT_15123</name>
</gene>
<dbReference type="InterPro" id="IPR050185">
    <property type="entry name" value="Ub_carboxyl-term_hydrolase"/>
</dbReference>
<dbReference type="GO" id="GO:0007265">
    <property type="term" value="P:Ras protein signal transduction"/>
    <property type="evidence" value="ECO:0000318"/>
    <property type="project" value="GO_Central"/>
</dbReference>
<organism evidence="3 4">
    <name type="scientific">Thalassiosira pseudonana</name>
    <name type="common">Marine diatom</name>
    <name type="synonym">Cyclotella nana</name>
    <dbReference type="NCBI Taxonomy" id="35128"/>
    <lineage>
        <taxon>Eukaryota</taxon>
        <taxon>Sar</taxon>
        <taxon>Stramenopiles</taxon>
        <taxon>Ochrophyta</taxon>
        <taxon>Bacillariophyta</taxon>
        <taxon>Coscinodiscophyceae</taxon>
        <taxon>Thalassiosirophycidae</taxon>
        <taxon>Thalassiosirales</taxon>
        <taxon>Thalassiosiraceae</taxon>
        <taxon>Thalassiosira</taxon>
    </lineage>
</organism>
<dbReference type="InParanoid" id="B8BYF3"/>
<dbReference type="eggNOG" id="KOG1868">
    <property type="taxonomic scope" value="Eukaryota"/>
</dbReference>
<dbReference type="GeneID" id="7451298"/>
<feature type="non-terminal residue" evidence="3">
    <location>
        <position position="1"/>
    </location>
</feature>
<feature type="region of interest" description="Disordered" evidence="1">
    <location>
        <begin position="276"/>
        <end position="303"/>
    </location>
</feature>
<dbReference type="AlphaFoldDB" id="B8BYF3"/>
<dbReference type="EMBL" id="CM000640">
    <property type="protein sequence ID" value="EED93879.1"/>
    <property type="molecule type" value="Genomic_DNA"/>
</dbReference>
<proteinExistence type="predicted"/>
<dbReference type="PROSITE" id="PS00972">
    <property type="entry name" value="USP_1"/>
    <property type="match status" value="1"/>
</dbReference>
<protein>
    <recommendedName>
        <fullName evidence="2">USP domain-containing protein</fullName>
    </recommendedName>
</protein>
<reference evidence="3 4" key="2">
    <citation type="journal article" date="2008" name="Nature">
        <title>The Phaeodactylum genome reveals the evolutionary history of diatom genomes.</title>
        <authorList>
            <person name="Bowler C."/>
            <person name="Allen A.E."/>
            <person name="Badger J.H."/>
            <person name="Grimwood J."/>
            <person name="Jabbari K."/>
            <person name="Kuo A."/>
            <person name="Maheswari U."/>
            <person name="Martens C."/>
            <person name="Maumus F."/>
            <person name="Otillar R.P."/>
            <person name="Rayko E."/>
            <person name="Salamov A."/>
            <person name="Vandepoele K."/>
            <person name="Beszteri B."/>
            <person name="Gruber A."/>
            <person name="Heijde M."/>
            <person name="Katinka M."/>
            <person name="Mock T."/>
            <person name="Valentin K."/>
            <person name="Verret F."/>
            <person name="Berges J.A."/>
            <person name="Brownlee C."/>
            <person name="Cadoret J.P."/>
            <person name="Chiovitti A."/>
            <person name="Choi C.J."/>
            <person name="Coesel S."/>
            <person name="De Martino A."/>
            <person name="Detter J.C."/>
            <person name="Durkin C."/>
            <person name="Falciatore A."/>
            <person name="Fournet J."/>
            <person name="Haruta M."/>
            <person name="Huysman M.J."/>
            <person name="Jenkins B.D."/>
            <person name="Jiroutova K."/>
            <person name="Jorgensen R.E."/>
            <person name="Joubert Y."/>
            <person name="Kaplan A."/>
            <person name="Kroger N."/>
            <person name="Kroth P.G."/>
            <person name="La Roche J."/>
            <person name="Lindquist E."/>
            <person name="Lommer M."/>
            <person name="Martin-Jezequel V."/>
            <person name="Lopez P.J."/>
            <person name="Lucas S."/>
            <person name="Mangogna M."/>
            <person name="McGinnis K."/>
            <person name="Medlin L.K."/>
            <person name="Montsant A."/>
            <person name="Oudot-Le Secq M.P."/>
            <person name="Napoli C."/>
            <person name="Obornik M."/>
            <person name="Parker M.S."/>
            <person name="Petit J.L."/>
            <person name="Porcel B.M."/>
            <person name="Poulsen N."/>
            <person name="Robison M."/>
            <person name="Rychlewski L."/>
            <person name="Rynearson T.A."/>
            <person name="Schmutz J."/>
            <person name="Shapiro H."/>
            <person name="Siaut M."/>
            <person name="Stanley M."/>
            <person name="Sussman M.R."/>
            <person name="Taylor A.R."/>
            <person name="Vardi A."/>
            <person name="von Dassow P."/>
            <person name="Vyverman W."/>
            <person name="Willis A."/>
            <person name="Wyrwicz L.S."/>
            <person name="Rokhsar D.S."/>
            <person name="Weissenbach J."/>
            <person name="Armbrust E.V."/>
            <person name="Green B.R."/>
            <person name="Van de Peer Y."/>
            <person name="Grigoriev I.V."/>
        </authorList>
    </citation>
    <scope>NUCLEOTIDE SEQUENCE [LARGE SCALE GENOMIC DNA]</scope>
    <source>
        <strain evidence="3 4">CCMP1335</strain>
    </source>
</reference>
<dbReference type="Gene3D" id="3.90.70.10">
    <property type="entry name" value="Cysteine proteinases"/>
    <property type="match status" value="1"/>
</dbReference>
<dbReference type="GO" id="GO:0007032">
    <property type="term" value="P:endosome organization"/>
    <property type="evidence" value="ECO:0000318"/>
    <property type="project" value="GO_Central"/>
</dbReference>
<dbReference type="InterPro" id="IPR018200">
    <property type="entry name" value="USP_CS"/>
</dbReference>
<dbReference type="GO" id="GO:0004843">
    <property type="term" value="F:cysteine-type deubiquitinase activity"/>
    <property type="evidence" value="ECO:0007669"/>
    <property type="project" value="InterPro"/>
</dbReference>
<dbReference type="RefSeq" id="XP_002288443.1">
    <property type="nucleotide sequence ID" value="XM_002288407.1"/>
</dbReference>
<dbReference type="InterPro" id="IPR028889">
    <property type="entry name" value="USP"/>
</dbReference>
<accession>B8BYF3</accession>
<dbReference type="InterPro" id="IPR001394">
    <property type="entry name" value="Peptidase_C19_UCH"/>
</dbReference>
<feature type="non-terminal residue" evidence="3">
    <location>
        <position position="341"/>
    </location>
</feature>
<dbReference type="InterPro" id="IPR038765">
    <property type="entry name" value="Papain-like_cys_pep_sf"/>
</dbReference>
<evidence type="ECO:0000313" key="3">
    <source>
        <dbReference type="EMBL" id="EED93879.1"/>
    </source>
</evidence>
<evidence type="ECO:0000256" key="1">
    <source>
        <dbReference type="SAM" id="MobiDB-lite"/>
    </source>
</evidence>